<evidence type="ECO:0000256" key="5">
    <source>
        <dbReference type="ARBA" id="ARBA00022679"/>
    </source>
</evidence>
<keyword evidence="7" id="KW-0802">TPR repeat</keyword>
<evidence type="ECO:0000256" key="3">
    <source>
        <dbReference type="ARBA" id="ARBA00011970"/>
    </source>
</evidence>
<feature type="domain" description="O-GlcNAc transferase C-terminal" evidence="8">
    <location>
        <begin position="384"/>
        <end position="536"/>
    </location>
</feature>
<keyword evidence="6" id="KW-0677">Repeat</keyword>
<name>A0ABS1UZV2_9PROT</name>
<evidence type="ECO:0000256" key="4">
    <source>
        <dbReference type="ARBA" id="ARBA00022676"/>
    </source>
</evidence>
<evidence type="ECO:0000256" key="6">
    <source>
        <dbReference type="ARBA" id="ARBA00022737"/>
    </source>
</evidence>
<comment type="similarity">
    <text evidence="2">Belongs to the glycosyltransferase 41 family. O-GlcNAc transferase subfamily.</text>
</comment>
<organism evidence="9 10">
    <name type="scientific">Belnapia mucosa</name>
    <dbReference type="NCBI Taxonomy" id="2804532"/>
    <lineage>
        <taxon>Bacteria</taxon>
        <taxon>Pseudomonadati</taxon>
        <taxon>Pseudomonadota</taxon>
        <taxon>Alphaproteobacteria</taxon>
        <taxon>Acetobacterales</taxon>
        <taxon>Roseomonadaceae</taxon>
        <taxon>Belnapia</taxon>
    </lineage>
</organism>
<dbReference type="InterPro" id="IPR051939">
    <property type="entry name" value="Glycosyltr_41/O-GlcNAc_trsf"/>
</dbReference>
<evidence type="ECO:0000256" key="7">
    <source>
        <dbReference type="ARBA" id="ARBA00022803"/>
    </source>
</evidence>
<evidence type="ECO:0000256" key="2">
    <source>
        <dbReference type="ARBA" id="ARBA00005386"/>
    </source>
</evidence>
<evidence type="ECO:0000313" key="9">
    <source>
        <dbReference type="EMBL" id="MBL6454522.1"/>
    </source>
</evidence>
<dbReference type="Pfam" id="PF13432">
    <property type="entry name" value="TPR_16"/>
    <property type="match status" value="2"/>
</dbReference>
<dbReference type="Gene3D" id="1.25.40.10">
    <property type="entry name" value="Tetratricopeptide repeat domain"/>
    <property type="match status" value="3"/>
</dbReference>
<comment type="caution">
    <text evidence="9">The sequence shown here is derived from an EMBL/GenBank/DDBJ whole genome shotgun (WGS) entry which is preliminary data.</text>
</comment>
<dbReference type="PANTHER" id="PTHR44835:SF1">
    <property type="entry name" value="PROTEIN O-GLCNAC TRANSFERASE"/>
    <property type="match status" value="1"/>
</dbReference>
<dbReference type="EC" id="2.4.1.255" evidence="3"/>
<proteinExistence type="inferred from homology"/>
<keyword evidence="5" id="KW-0808">Transferase</keyword>
<dbReference type="EMBL" id="JAEUXJ010000001">
    <property type="protein sequence ID" value="MBL6454522.1"/>
    <property type="molecule type" value="Genomic_DNA"/>
</dbReference>
<dbReference type="PANTHER" id="PTHR44835">
    <property type="entry name" value="UDP-N-ACETYLGLUCOSAMINE--PEPTIDE N-ACETYLGLUCOSAMINYLTRANSFERASE SPINDLY-RELATED"/>
    <property type="match status" value="1"/>
</dbReference>
<dbReference type="SMART" id="SM00028">
    <property type="entry name" value="TPR"/>
    <property type="match status" value="4"/>
</dbReference>
<comment type="pathway">
    <text evidence="1">Protein modification; protein glycosylation.</text>
</comment>
<keyword evidence="4" id="KW-0328">Glycosyltransferase</keyword>
<gene>
    <name evidence="9" type="ORF">JMJ55_04245</name>
</gene>
<evidence type="ECO:0000313" key="10">
    <source>
        <dbReference type="Proteomes" id="UP000606490"/>
    </source>
</evidence>
<protein>
    <recommendedName>
        <fullName evidence="3">protein O-GlcNAc transferase</fullName>
        <ecNumber evidence="3">2.4.1.255</ecNumber>
    </recommendedName>
</protein>
<dbReference type="SUPFAM" id="SSF48452">
    <property type="entry name" value="TPR-like"/>
    <property type="match status" value="2"/>
</dbReference>
<dbReference type="Proteomes" id="UP000606490">
    <property type="component" value="Unassembled WGS sequence"/>
</dbReference>
<dbReference type="InterPro" id="IPR019734">
    <property type="entry name" value="TPR_rpt"/>
</dbReference>
<dbReference type="Pfam" id="PF14559">
    <property type="entry name" value="TPR_19"/>
    <property type="match status" value="1"/>
</dbReference>
<dbReference type="Pfam" id="PF13844">
    <property type="entry name" value="Glyco_transf_41"/>
    <property type="match status" value="1"/>
</dbReference>
<dbReference type="RefSeq" id="WP_202824217.1">
    <property type="nucleotide sequence ID" value="NZ_JAEUXJ010000001.1"/>
</dbReference>
<dbReference type="InterPro" id="IPR029489">
    <property type="entry name" value="OGT/SEC/SPY_C"/>
</dbReference>
<evidence type="ECO:0000256" key="1">
    <source>
        <dbReference type="ARBA" id="ARBA00004922"/>
    </source>
</evidence>
<dbReference type="InterPro" id="IPR011990">
    <property type="entry name" value="TPR-like_helical_dom_sf"/>
</dbReference>
<evidence type="ECO:0000259" key="8">
    <source>
        <dbReference type="Pfam" id="PF13844"/>
    </source>
</evidence>
<accession>A0ABS1UZV2</accession>
<sequence>MLAGPYQAGIEALRDGSPEAALPLLTEALEDPDRGSLARLNLGLALQALGRLAEAVPHLEAAMEALPDLAEPAFRLGSIAGLRGDAAGAAQLLRRALACDPGHVPALAALAALEEEAGDRMEARRLLVAARQHDPAEPELELALARLDLTEGAAEAALEGAARVLTLRPAHAAAARLFAEAALAARGPEAALAELAARAAADPFAAGWPLATARLHELALQPEAALAELRVAAMLAPEQPEVQAALGHALAGAERTAEAEAVLRAAIAGRPSDLDLRNRLATVLWRANRPAAMEAVLAAAIADFGPHPTLLQNRALALNALGEQEAALAAAEAALPGGGVAALVNRIAVLPYHPVAGTAAGLRAAAKAIEAALPPVPALVTRRRPEGGRLRVGLLSGGLGQHPVGWLTLAGLEALPETEFELAAYSLKPRSDPLAARFRARCALWREVGALEDAAIAAQIAADGVDILIEMGGYGEGGRPFVLRHRPAPVQVKWVGAQFGTLGLAECNGMLTDDRETPPGHEVFYTERLLRLPDGYVCALAPPYAPPVGPLPALAAGAVTFGCFNKPATIVKASGDRYDVPYAC</sequence>
<keyword evidence="10" id="KW-1185">Reference proteome</keyword>
<dbReference type="Gene3D" id="3.40.50.11380">
    <property type="match status" value="1"/>
</dbReference>
<reference evidence="9 10" key="1">
    <citation type="submission" date="2021-01" db="EMBL/GenBank/DDBJ databases">
        <title>Belnapia mucosa sp. nov. and Belnapia arida sp. nov., isolated from the Tabernas Desert (Almeria, Spain).</title>
        <authorList>
            <person name="Molina-Menor E."/>
            <person name="Vidal-Verdu A."/>
            <person name="Calonge A."/>
            <person name="Satari L."/>
            <person name="Pereto Magraner J."/>
            <person name="Porcar Miralles M."/>
        </authorList>
    </citation>
    <scope>NUCLEOTIDE SEQUENCE [LARGE SCALE GENOMIC DNA]</scope>
    <source>
        <strain evidence="9 10">T6</strain>
    </source>
</reference>